<evidence type="ECO:0000313" key="2">
    <source>
        <dbReference type="Proteomes" id="UP000326678"/>
    </source>
</evidence>
<proteinExistence type="predicted"/>
<organism evidence="1 2">
    <name type="scientific">Nostoc sphaeroides CCNUC1</name>
    <dbReference type="NCBI Taxonomy" id="2653204"/>
    <lineage>
        <taxon>Bacteria</taxon>
        <taxon>Bacillati</taxon>
        <taxon>Cyanobacteriota</taxon>
        <taxon>Cyanophyceae</taxon>
        <taxon>Nostocales</taxon>
        <taxon>Nostocaceae</taxon>
        <taxon>Nostoc</taxon>
    </lineage>
</organism>
<evidence type="ECO:0000313" key="1">
    <source>
        <dbReference type="EMBL" id="QFS51470.1"/>
    </source>
</evidence>
<protein>
    <submittedName>
        <fullName evidence="1">Uncharacterized protein</fullName>
    </submittedName>
</protein>
<accession>A0A5P8WFU1</accession>
<dbReference type="AlphaFoldDB" id="A0A5P8WFU1"/>
<name>A0A5P8WFU1_9NOSO</name>
<reference evidence="1 2" key="1">
    <citation type="submission" date="2019-10" db="EMBL/GenBank/DDBJ databases">
        <title>Genomic and transcriptomic insights into the perfect genentic adaptation of a filamentous nitrogen-fixing cyanobacterium to rice fields.</title>
        <authorList>
            <person name="Chen Z."/>
        </authorList>
    </citation>
    <scope>NUCLEOTIDE SEQUENCE [LARGE SCALE GENOMIC DNA]</scope>
    <source>
        <strain evidence="1">CCNUC1</strain>
    </source>
</reference>
<keyword evidence="2" id="KW-1185">Reference proteome</keyword>
<gene>
    <name evidence="1" type="ORF">GXM_08964</name>
</gene>
<sequence length="75" mass="9011">MLDSSFIYISRTRNSKYWKQIATAFLDASNCCCQECDRIPAMNQWHRFCLIPGEKPHCFNQIVHEYIDTRNYPYK</sequence>
<dbReference type="Proteomes" id="UP000326678">
    <property type="component" value="Chromosome Gxm2"/>
</dbReference>
<dbReference type="KEGG" id="nsh:GXM_08964"/>
<dbReference type="EMBL" id="CP045227">
    <property type="protein sequence ID" value="QFS51470.1"/>
    <property type="molecule type" value="Genomic_DNA"/>
</dbReference>